<name>A0ACB9DUV6_CICIN</name>
<reference evidence="1 2" key="2">
    <citation type="journal article" date="2022" name="Mol. Ecol. Resour.">
        <title>The genomes of chicory, endive, great burdock and yacon provide insights into Asteraceae paleo-polyploidization history and plant inulin production.</title>
        <authorList>
            <person name="Fan W."/>
            <person name="Wang S."/>
            <person name="Wang H."/>
            <person name="Wang A."/>
            <person name="Jiang F."/>
            <person name="Liu H."/>
            <person name="Zhao H."/>
            <person name="Xu D."/>
            <person name="Zhang Y."/>
        </authorList>
    </citation>
    <scope>NUCLEOTIDE SEQUENCE [LARGE SCALE GENOMIC DNA]</scope>
    <source>
        <strain evidence="2">cv. Punajuju</strain>
        <tissue evidence="1">Leaves</tissue>
    </source>
</reference>
<comment type="caution">
    <text evidence="1">The sequence shown here is derived from an EMBL/GenBank/DDBJ whole genome shotgun (WGS) entry which is preliminary data.</text>
</comment>
<dbReference type="Proteomes" id="UP001055811">
    <property type="component" value="Linkage Group LG04"/>
</dbReference>
<evidence type="ECO:0000313" key="1">
    <source>
        <dbReference type="EMBL" id="KAI3750473.1"/>
    </source>
</evidence>
<protein>
    <submittedName>
        <fullName evidence="1">Uncharacterized protein</fullName>
    </submittedName>
</protein>
<evidence type="ECO:0000313" key="2">
    <source>
        <dbReference type="Proteomes" id="UP001055811"/>
    </source>
</evidence>
<sequence>MLSLSLPFSLLSSFCYVNFVGKSPLLATTVVLGETARGQNKLLAMPRKELVAGKIALRELPMLQYWCEHNEETGGADLAHGTCLRTM</sequence>
<reference evidence="2" key="1">
    <citation type="journal article" date="2022" name="Mol. Ecol. Resour.">
        <title>The genomes of chicory, endive, great burdock and yacon provide insights into Asteraceae palaeo-polyploidization history and plant inulin production.</title>
        <authorList>
            <person name="Fan W."/>
            <person name="Wang S."/>
            <person name="Wang H."/>
            <person name="Wang A."/>
            <person name="Jiang F."/>
            <person name="Liu H."/>
            <person name="Zhao H."/>
            <person name="Xu D."/>
            <person name="Zhang Y."/>
        </authorList>
    </citation>
    <scope>NUCLEOTIDE SEQUENCE [LARGE SCALE GENOMIC DNA]</scope>
    <source>
        <strain evidence="2">cv. Punajuju</strain>
    </source>
</reference>
<gene>
    <name evidence="1" type="ORF">L2E82_21111</name>
</gene>
<dbReference type="EMBL" id="CM042012">
    <property type="protein sequence ID" value="KAI3750473.1"/>
    <property type="molecule type" value="Genomic_DNA"/>
</dbReference>
<organism evidence="1 2">
    <name type="scientific">Cichorium intybus</name>
    <name type="common">Chicory</name>
    <dbReference type="NCBI Taxonomy" id="13427"/>
    <lineage>
        <taxon>Eukaryota</taxon>
        <taxon>Viridiplantae</taxon>
        <taxon>Streptophyta</taxon>
        <taxon>Embryophyta</taxon>
        <taxon>Tracheophyta</taxon>
        <taxon>Spermatophyta</taxon>
        <taxon>Magnoliopsida</taxon>
        <taxon>eudicotyledons</taxon>
        <taxon>Gunneridae</taxon>
        <taxon>Pentapetalae</taxon>
        <taxon>asterids</taxon>
        <taxon>campanulids</taxon>
        <taxon>Asterales</taxon>
        <taxon>Asteraceae</taxon>
        <taxon>Cichorioideae</taxon>
        <taxon>Cichorieae</taxon>
        <taxon>Cichoriinae</taxon>
        <taxon>Cichorium</taxon>
    </lineage>
</organism>
<accession>A0ACB9DUV6</accession>
<proteinExistence type="predicted"/>
<keyword evidence="2" id="KW-1185">Reference proteome</keyword>